<dbReference type="InterPro" id="IPR021416">
    <property type="entry name" value="DUF3048_N"/>
</dbReference>
<feature type="domain" description="DUF3048" evidence="3">
    <location>
        <begin position="215"/>
        <end position="322"/>
    </location>
</feature>
<organism evidence="4 5">
    <name type="scientific">Marininema halotolerans</name>
    <dbReference type="NCBI Taxonomy" id="1155944"/>
    <lineage>
        <taxon>Bacteria</taxon>
        <taxon>Bacillati</taxon>
        <taxon>Bacillota</taxon>
        <taxon>Bacilli</taxon>
        <taxon>Bacillales</taxon>
        <taxon>Thermoactinomycetaceae</taxon>
        <taxon>Marininema</taxon>
    </lineage>
</organism>
<gene>
    <name evidence="4" type="ORF">SAMN05444972_10745</name>
</gene>
<dbReference type="Proteomes" id="UP000198660">
    <property type="component" value="Unassembled WGS sequence"/>
</dbReference>
<dbReference type="Pfam" id="PF11258">
    <property type="entry name" value="DUF3048"/>
    <property type="match status" value="1"/>
</dbReference>
<dbReference type="InterPro" id="IPR035328">
    <property type="entry name" value="DUF3048_C"/>
</dbReference>
<sequence>MIRKSWVLVGVFLLVIMGTACGSKDLSLNQGKKDEQQEKPQVTTKEPFTGEPLVEENRPAVMVMINNHRAARPQTGLSKADMVIEALAEGEITRFAAFYHSNMEGTVGPVRSVRPYFLDMAKGSHAVVAHAGGSKAALQEINDEKLPSLDGIHKEARRFYRVHFRKAPHNLYTDLQKLHEGANAITNITKNPIVSPYHFNRNGAMEKGQVAKEVHLSYHRLYKASYRYDEESGRYIRYSQGIEQKDRETKEPLTMENVWVIKAPQRVIDSAGHRRIDWDQGGNGMLFQKGKGISIAWKEEDGWIIPLMDGKVAPLIPGKSWINIIPENEKVTWR</sequence>
<accession>A0A1I6SFD9</accession>
<feature type="region of interest" description="Disordered" evidence="1">
    <location>
        <begin position="28"/>
        <end position="50"/>
    </location>
</feature>
<evidence type="ECO:0000259" key="2">
    <source>
        <dbReference type="Pfam" id="PF11258"/>
    </source>
</evidence>
<dbReference type="Gene3D" id="3.50.90.10">
    <property type="entry name" value="YerB-like"/>
    <property type="match status" value="1"/>
</dbReference>
<evidence type="ECO:0000259" key="3">
    <source>
        <dbReference type="Pfam" id="PF17479"/>
    </source>
</evidence>
<dbReference type="Pfam" id="PF17479">
    <property type="entry name" value="DUF3048_C"/>
    <property type="match status" value="1"/>
</dbReference>
<evidence type="ECO:0000313" key="4">
    <source>
        <dbReference type="EMBL" id="SFS75682.1"/>
    </source>
</evidence>
<dbReference type="EMBL" id="FPAA01000007">
    <property type="protein sequence ID" value="SFS75682.1"/>
    <property type="molecule type" value="Genomic_DNA"/>
</dbReference>
<evidence type="ECO:0000256" key="1">
    <source>
        <dbReference type="SAM" id="MobiDB-lite"/>
    </source>
</evidence>
<evidence type="ECO:0008006" key="6">
    <source>
        <dbReference type="Google" id="ProtNLM"/>
    </source>
</evidence>
<dbReference type="SUPFAM" id="SSF159774">
    <property type="entry name" value="YerB-like"/>
    <property type="match status" value="1"/>
</dbReference>
<evidence type="ECO:0000313" key="5">
    <source>
        <dbReference type="Proteomes" id="UP000198660"/>
    </source>
</evidence>
<protein>
    <recommendedName>
        <fullName evidence="6">DUF3048 domain-containing protein</fullName>
    </recommendedName>
</protein>
<dbReference type="PROSITE" id="PS51257">
    <property type="entry name" value="PROKAR_LIPOPROTEIN"/>
    <property type="match status" value="1"/>
</dbReference>
<keyword evidence="5" id="KW-1185">Reference proteome</keyword>
<dbReference type="InterPro" id="IPR023158">
    <property type="entry name" value="YerB-like_sf"/>
</dbReference>
<dbReference type="RefSeq" id="WP_176392019.1">
    <property type="nucleotide sequence ID" value="NZ_FPAA01000007.1"/>
</dbReference>
<feature type="domain" description="DUF3048" evidence="2">
    <location>
        <begin position="48"/>
        <end position="183"/>
    </location>
</feature>
<dbReference type="AlphaFoldDB" id="A0A1I6SFD9"/>
<proteinExistence type="predicted"/>
<reference evidence="5" key="1">
    <citation type="submission" date="2016-10" db="EMBL/GenBank/DDBJ databases">
        <authorList>
            <person name="Varghese N."/>
            <person name="Submissions S."/>
        </authorList>
    </citation>
    <scope>NUCLEOTIDE SEQUENCE [LARGE SCALE GENOMIC DNA]</scope>
    <source>
        <strain evidence="5">DSM 45789</strain>
    </source>
</reference>
<name>A0A1I6SFD9_9BACL</name>